<name>A0ABN8CWB5_9STRA</name>
<comment type="caution">
    <text evidence="1">The sequence shown here is derived from an EMBL/GenBank/DDBJ whole genome shotgun (WGS) entry which is preliminary data.</text>
</comment>
<protein>
    <submittedName>
        <fullName evidence="1">Uncharacterized protein</fullName>
    </submittedName>
</protein>
<accession>A0ABN8CWB5</accession>
<gene>
    <name evidence="1" type="ORF">PBS001_LOCUS3202</name>
</gene>
<dbReference type="Proteomes" id="UP001158986">
    <property type="component" value="Unassembled WGS sequence"/>
</dbReference>
<evidence type="ECO:0000313" key="2">
    <source>
        <dbReference type="Proteomes" id="UP001158986"/>
    </source>
</evidence>
<organism evidence="1 2">
    <name type="scientific">Peronospora belbahrii</name>
    <dbReference type="NCBI Taxonomy" id="622444"/>
    <lineage>
        <taxon>Eukaryota</taxon>
        <taxon>Sar</taxon>
        <taxon>Stramenopiles</taxon>
        <taxon>Oomycota</taxon>
        <taxon>Peronosporomycetes</taxon>
        <taxon>Peronosporales</taxon>
        <taxon>Peronosporaceae</taxon>
        <taxon>Peronospora</taxon>
    </lineage>
</organism>
<evidence type="ECO:0000313" key="1">
    <source>
        <dbReference type="EMBL" id="CAH0516541.1"/>
    </source>
</evidence>
<dbReference type="EMBL" id="CAKLCB010000175">
    <property type="protein sequence ID" value="CAH0516541.1"/>
    <property type="molecule type" value="Genomic_DNA"/>
</dbReference>
<keyword evidence="2" id="KW-1185">Reference proteome</keyword>
<reference evidence="1 2" key="1">
    <citation type="submission" date="2021-11" db="EMBL/GenBank/DDBJ databases">
        <authorList>
            <person name="Islam A."/>
            <person name="Islam S."/>
            <person name="Flora M.S."/>
            <person name="Rahman M."/>
            <person name="Ziaur R.M."/>
            <person name="Epstein J.H."/>
            <person name="Hassan M."/>
            <person name="Klassen M."/>
            <person name="Woodard K."/>
            <person name="Webb A."/>
            <person name="Webby R.J."/>
            <person name="El Zowalaty M.E."/>
        </authorList>
    </citation>
    <scope>NUCLEOTIDE SEQUENCE [LARGE SCALE GENOMIC DNA]</scope>
    <source>
        <strain evidence="1">Pbs1</strain>
    </source>
</reference>
<proteinExistence type="predicted"/>
<sequence>MLFLVRSVLESVNVFADLFVTTLQSWARTRAYGLNPVVVRYYRFLKRIRFVYTCLYHQELCVYPWHGECRELSVALLSSFNAAEVEFGASALGIYSASAGVSNLSTVVSNLSTDISSTSSDVVGTSADASGMTAAVDGAAAGTSMSVKEKTSVSSHATVDMT</sequence>